<dbReference type="AlphaFoldDB" id="A0A162IML0"/>
<organism evidence="1 2">
    <name type="scientific">Moelleriella libera RCEF 2490</name>
    <dbReference type="NCBI Taxonomy" id="1081109"/>
    <lineage>
        <taxon>Eukaryota</taxon>
        <taxon>Fungi</taxon>
        <taxon>Dikarya</taxon>
        <taxon>Ascomycota</taxon>
        <taxon>Pezizomycotina</taxon>
        <taxon>Sordariomycetes</taxon>
        <taxon>Hypocreomycetidae</taxon>
        <taxon>Hypocreales</taxon>
        <taxon>Clavicipitaceae</taxon>
        <taxon>Moelleriella</taxon>
    </lineage>
</organism>
<protein>
    <submittedName>
        <fullName evidence="1">Ser/Thr protein phosphatase</fullName>
    </submittedName>
</protein>
<dbReference type="OrthoDB" id="630188at2759"/>
<dbReference type="PANTHER" id="PTHR12905:SF16">
    <property type="entry name" value="SER_THR PROTEIN PHOSPHATASE FAMILY PROTEIN (AFU_ORTHOLOGUE AFUA_1G06000)"/>
    <property type="match status" value="1"/>
</dbReference>
<dbReference type="InterPro" id="IPR029052">
    <property type="entry name" value="Metallo-depent_PP-like"/>
</dbReference>
<sequence>MWESIPDDADLVVTHTPPRGHCDATLDQRPGGCEALRRALWRVRPLLSVCGHIHDGRGAERVQWKEEADSMHDLQPQRFAEKSVFVWDDPGAGNNRMSLLDLTGRKGAAKLQPKETCIVNCAIMKSKYPHPGGKTFNKPVVVDIDLPIWPID</sequence>
<dbReference type="InterPro" id="IPR051693">
    <property type="entry name" value="UPF0046_metallophosphoest"/>
</dbReference>
<name>A0A162IML0_9HYPO</name>
<comment type="caution">
    <text evidence="1">The sequence shown here is derived from an EMBL/GenBank/DDBJ whole genome shotgun (WGS) entry which is preliminary data.</text>
</comment>
<evidence type="ECO:0000313" key="1">
    <source>
        <dbReference type="EMBL" id="KZZ95563.1"/>
    </source>
</evidence>
<dbReference type="SUPFAM" id="SSF56300">
    <property type="entry name" value="Metallo-dependent phosphatases"/>
    <property type="match status" value="1"/>
</dbReference>
<dbReference type="Gene3D" id="3.60.21.10">
    <property type="match status" value="1"/>
</dbReference>
<dbReference type="Proteomes" id="UP000078544">
    <property type="component" value="Unassembled WGS sequence"/>
</dbReference>
<accession>A0A162IML0</accession>
<gene>
    <name evidence="1" type="ORF">AAL_04794</name>
</gene>
<dbReference type="PANTHER" id="PTHR12905">
    <property type="entry name" value="METALLOPHOSPHOESTERASE"/>
    <property type="match status" value="1"/>
</dbReference>
<dbReference type="EMBL" id="AZGY01000009">
    <property type="protein sequence ID" value="KZZ95563.1"/>
    <property type="molecule type" value="Genomic_DNA"/>
</dbReference>
<keyword evidence="2" id="KW-1185">Reference proteome</keyword>
<evidence type="ECO:0000313" key="2">
    <source>
        <dbReference type="Proteomes" id="UP000078544"/>
    </source>
</evidence>
<reference evidence="1 2" key="1">
    <citation type="journal article" date="2016" name="Genome Biol. Evol.">
        <title>Divergent and convergent evolution of fungal pathogenicity.</title>
        <authorList>
            <person name="Shang Y."/>
            <person name="Xiao G."/>
            <person name="Zheng P."/>
            <person name="Cen K."/>
            <person name="Zhan S."/>
            <person name="Wang C."/>
        </authorList>
    </citation>
    <scope>NUCLEOTIDE SEQUENCE [LARGE SCALE GENOMIC DNA]</scope>
    <source>
        <strain evidence="1 2">RCEF 2490</strain>
    </source>
</reference>
<proteinExistence type="predicted"/>